<accession>A0ABX8AYR7</accession>
<sequence>MSFNKIIIYGHLGRDPEMRFTPQGVPVCTFSVATSERKKGQGDSEPTETTTWFRITAWRNLAETANKYLKKGSPVYIEGRLSAREWTDNEGTKRTSLEVTATELHLMGSRSSGEESGDAEPEAEARAGRDTPKKPAEDEAVPF</sequence>
<evidence type="ECO:0000256" key="3">
    <source>
        <dbReference type="PIRNR" id="PIRNR002070"/>
    </source>
</evidence>
<evidence type="ECO:0000256" key="1">
    <source>
        <dbReference type="ARBA" id="ARBA00023125"/>
    </source>
</evidence>
<feature type="compositionally biased region" description="Basic and acidic residues" evidence="4">
    <location>
        <begin position="123"/>
        <end position="137"/>
    </location>
</feature>
<evidence type="ECO:0000256" key="4">
    <source>
        <dbReference type="SAM" id="MobiDB-lite"/>
    </source>
</evidence>
<protein>
    <recommendedName>
        <fullName evidence="2 3">Single-stranded DNA-binding protein</fullName>
        <shortName evidence="2">SSB</shortName>
    </recommendedName>
</protein>
<keyword evidence="1 2" id="KW-0238">DNA-binding</keyword>
<evidence type="ECO:0000313" key="6">
    <source>
        <dbReference type="Proteomes" id="UP000677668"/>
    </source>
</evidence>
<dbReference type="Pfam" id="PF00436">
    <property type="entry name" value="SSB"/>
    <property type="match status" value="1"/>
</dbReference>
<comment type="subunit">
    <text evidence="2">Homotetramer.</text>
</comment>
<feature type="compositionally biased region" description="Basic and acidic residues" evidence="4">
    <location>
        <begin position="86"/>
        <end position="96"/>
    </location>
</feature>
<proteinExistence type="inferred from homology"/>
<dbReference type="PIRSF" id="PIRSF002070">
    <property type="entry name" value="SSB"/>
    <property type="match status" value="1"/>
</dbReference>
<dbReference type="InterPro" id="IPR011344">
    <property type="entry name" value="ssDNA-bd"/>
</dbReference>
<keyword evidence="6" id="KW-1185">Reference proteome</keyword>
<gene>
    <name evidence="5" type="primary">ssb</name>
    <name evidence="5" type="ORF">J8C05_06110</name>
</gene>
<reference evidence="5 6" key="1">
    <citation type="submission" date="2021-03" db="EMBL/GenBank/DDBJ databases">
        <title>Genomic and phenotypic characterization of Chloracidobacterium isolates provides evidence for multiple species.</title>
        <authorList>
            <person name="Saini M.K."/>
            <person name="Costas A.M.G."/>
            <person name="Tank M."/>
            <person name="Bryant D.A."/>
        </authorList>
    </citation>
    <scope>NUCLEOTIDE SEQUENCE [LARGE SCALE GENOMIC DNA]</scope>
    <source>
        <strain evidence="5 6">N</strain>
    </source>
</reference>
<dbReference type="Proteomes" id="UP000677668">
    <property type="component" value="Chromosome 1"/>
</dbReference>
<dbReference type="NCBIfam" id="TIGR00621">
    <property type="entry name" value="ssb"/>
    <property type="match status" value="1"/>
</dbReference>
<dbReference type="Gene3D" id="2.40.50.140">
    <property type="entry name" value="Nucleic acid-binding proteins"/>
    <property type="match status" value="1"/>
</dbReference>
<dbReference type="CDD" id="cd04496">
    <property type="entry name" value="SSB_OBF"/>
    <property type="match status" value="1"/>
</dbReference>
<organism evidence="5 6">
    <name type="scientific">Chloracidobacterium sp. N</name>
    <dbReference type="NCBI Taxonomy" id="2821540"/>
    <lineage>
        <taxon>Bacteria</taxon>
        <taxon>Pseudomonadati</taxon>
        <taxon>Acidobacteriota</taxon>
        <taxon>Terriglobia</taxon>
        <taxon>Terriglobales</taxon>
        <taxon>Acidobacteriaceae</taxon>
        <taxon>Chloracidobacterium</taxon>
        <taxon>Chloracidobacterium aggregatum</taxon>
    </lineage>
</organism>
<dbReference type="PROSITE" id="PS50935">
    <property type="entry name" value="SSB"/>
    <property type="match status" value="1"/>
</dbReference>
<dbReference type="SUPFAM" id="SSF50249">
    <property type="entry name" value="Nucleic acid-binding proteins"/>
    <property type="match status" value="1"/>
</dbReference>
<dbReference type="InterPro" id="IPR012340">
    <property type="entry name" value="NA-bd_OB-fold"/>
</dbReference>
<dbReference type="EMBL" id="CP072642">
    <property type="protein sequence ID" value="QUV92962.1"/>
    <property type="molecule type" value="Genomic_DNA"/>
</dbReference>
<feature type="region of interest" description="Disordered" evidence="4">
    <location>
        <begin position="86"/>
        <end position="143"/>
    </location>
</feature>
<dbReference type="PANTHER" id="PTHR10302">
    <property type="entry name" value="SINGLE-STRANDED DNA-BINDING PROTEIN"/>
    <property type="match status" value="1"/>
</dbReference>
<dbReference type="HAMAP" id="MF_00984">
    <property type="entry name" value="SSB"/>
    <property type="match status" value="1"/>
</dbReference>
<dbReference type="InterPro" id="IPR000424">
    <property type="entry name" value="Primosome_PriB/ssb"/>
</dbReference>
<name>A0ABX8AYR7_9BACT</name>
<evidence type="ECO:0000313" key="5">
    <source>
        <dbReference type="EMBL" id="QUV92962.1"/>
    </source>
</evidence>
<evidence type="ECO:0000256" key="2">
    <source>
        <dbReference type="HAMAP-Rule" id="MF_00984"/>
    </source>
</evidence>
<dbReference type="RefSeq" id="WP_058867495.1">
    <property type="nucleotide sequence ID" value="NZ_CP072642.1"/>
</dbReference>
<dbReference type="PANTHER" id="PTHR10302:SF27">
    <property type="entry name" value="SINGLE-STRANDED DNA-BINDING PROTEIN"/>
    <property type="match status" value="1"/>
</dbReference>
<dbReference type="GO" id="GO:0003677">
    <property type="term" value="F:DNA binding"/>
    <property type="evidence" value="ECO:0007669"/>
    <property type="project" value="UniProtKB-KW"/>
</dbReference>
<comment type="caution">
    <text evidence="2">Lacks conserved residue(s) required for the propagation of feature annotation.</text>
</comment>